<dbReference type="SUPFAM" id="SSF53098">
    <property type="entry name" value="Ribonuclease H-like"/>
    <property type="match status" value="1"/>
</dbReference>
<protein>
    <recommendedName>
        <fullName evidence="1">RNase H type-1 domain-containing protein</fullName>
    </recommendedName>
</protein>
<evidence type="ECO:0000259" key="1">
    <source>
        <dbReference type="Pfam" id="PF13456"/>
    </source>
</evidence>
<name>A0A251PZ73_PRUPE</name>
<dbReference type="InterPro" id="IPR036397">
    <property type="entry name" value="RNaseH_sf"/>
</dbReference>
<proteinExistence type="predicted"/>
<dbReference type="InterPro" id="IPR053151">
    <property type="entry name" value="RNase_H-like"/>
</dbReference>
<accession>A0A251PZ73</accession>
<dbReference type="EMBL" id="CM007653">
    <property type="protein sequence ID" value="ONI16876.1"/>
    <property type="molecule type" value="Genomic_DNA"/>
</dbReference>
<gene>
    <name evidence="2" type="ORF">PRUPE_3G126800</name>
</gene>
<dbReference type="CDD" id="cd06222">
    <property type="entry name" value="RNase_H_like"/>
    <property type="match status" value="1"/>
</dbReference>
<dbReference type="PANTHER" id="PTHR47723:SF19">
    <property type="entry name" value="POLYNUCLEOTIDYL TRANSFERASE, RIBONUCLEASE H-LIKE SUPERFAMILY PROTEIN"/>
    <property type="match status" value="1"/>
</dbReference>
<organism evidence="2 3">
    <name type="scientific">Prunus persica</name>
    <name type="common">Peach</name>
    <name type="synonym">Amygdalus persica</name>
    <dbReference type="NCBI Taxonomy" id="3760"/>
    <lineage>
        <taxon>Eukaryota</taxon>
        <taxon>Viridiplantae</taxon>
        <taxon>Streptophyta</taxon>
        <taxon>Embryophyta</taxon>
        <taxon>Tracheophyta</taxon>
        <taxon>Spermatophyta</taxon>
        <taxon>Magnoliopsida</taxon>
        <taxon>eudicotyledons</taxon>
        <taxon>Gunneridae</taxon>
        <taxon>Pentapetalae</taxon>
        <taxon>rosids</taxon>
        <taxon>fabids</taxon>
        <taxon>Rosales</taxon>
        <taxon>Rosaceae</taxon>
        <taxon>Amygdaloideae</taxon>
        <taxon>Amygdaleae</taxon>
        <taxon>Prunus</taxon>
    </lineage>
</organism>
<dbReference type="InterPro" id="IPR012337">
    <property type="entry name" value="RNaseH-like_sf"/>
</dbReference>
<sequence>MAAEKVHASAEACGVSRNDLGAMDGDDEEKELLSVATTKIEEEKKGSKSLVFGINLIYIGGGCQAEAILSIPLMGDTLDRRIWNFAKNGKYYVKSGYWTALEYKRLEELSLSSPLNVDGAADMEIGVRGAGAIIRDSQGNLIGLLAMRAPSTISVLATELYALKIRISFALDASLMPLEIETDSLLAVSMVNNEEDCLVAEGGLVEAVRCLLASSASSPIRHIPRQANKVAHRIAHFSLRDQSLSCWMDVGLLWLMDAVSDDRPESIVIG</sequence>
<dbReference type="InterPro" id="IPR002156">
    <property type="entry name" value="RNaseH_domain"/>
</dbReference>
<dbReference type="PANTHER" id="PTHR47723">
    <property type="entry name" value="OS05G0353850 PROTEIN"/>
    <property type="match status" value="1"/>
</dbReference>
<evidence type="ECO:0000313" key="2">
    <source>
        <dbReference type="EMBL" id="ONI16876.1"/>
    </source>
</evidence>
<keyword evidence="3" id="KW-1185">Reference proteome</keyword>
<dbReference type="Proteomes" id="UP000006882">
    <property type="component" value="Chromosome G3"/>
</dbReference>
<dbReference type="Gramene" id="ONI16876">
    <property type="protein sequence ID" value="ONI16876"/>
    <property type="gene ID" value="PRUPE_3G126800"/>
</dbReference>
<reference evidence="2 3" key="1">
    <citation type="journal article" date="2013" name="Nat. Genet.">
        <title>The high-quality draft genome of peach (Prunus persica) identifies unique patterns of genetic diversity, domestication and genome evolution.</title>
        <authorList>
            <consortium name="International Peach Genome Initiative"/>
            <person name="Verde I."/>
            <person name="Abbott A.G."/>
            <person name="Scalabrin S."/>
            <person name="Jung S."/>
            <person name="Shu S."/>
            <person name="Marroni F."/>
            <person name="Zhebentyayeva T."/>
            <person name="Dettori M.T."/>
            <person name="Grimwood J."/>
            <person name="Cattonaro F."/>
            <person name="Zuccolo A."/>
            <person name="Rossini L."/>
            <person name="Jenkins J."/>
            <person name="Vendramin E."/>
            <person name="Meisel L.A."/>
            <person name="Decroocq V."/>
            <person name="Sosinski B."/>
            <person name="Prochnik S."/>
            <person name="Mitros T."/>
            <person name="Policriti A."/>
            <person name="Cipriani G."/>
            <person name="Dondini L."/>
            <person name="Ficklin S."/>
            <person name="Goodstein D.M."/>
            <person name="Xuan P."/>
            <person name="Del Fabbro C."/>
            <person name="Aramini V."/>
            <person name="Copetti D."/>
            <person name="Gonzalez S."/>
            <person name="Horner D.S."/>
            <person name="Falchi R."/>
            <person name="Lucas S."/>
            <person name="Mica E."/>
            <person name="Maldonado J."/>
            <person name="Lazzari B."/>
            <person name="Bielenberg D."/>
            <person name="Pirona R."/>
            <person name="Miculan M."/>
            <person name="Barakat A."/>
            <person name="Testolin R."/>
            <person name="Stella A."/>
            <person name="Tartarini S."/>
            <person name="Tonutti P."/>
            <person name="Arus P."/>
            <person name="Orellana A."/>
            <person name="Wells C."/>
            <person name="Main D."/>
            <person name="Vizzotto G."/>
            <person name="Silva H."/>
            <person name="Salamini F."/>
            <person name="Schmutz J."/>
            <person name="Morgante M."/>
            <person name="Rokhsar D.S."/>
        </authorList>
    </citation>
    <scope>NUCLEOTIDE SEQUENCE [LARGE SCALE GENOMIC DNA]</scope>
    <source>
        <strain evidence="3">cv. Nemared</strain>
    </source>
</reference>
<dbReference type="GO" id="GO:0004523">
    <property type="term" value="F:RNA-DNA hybrid ribonuclease activity"/>
    <property type="evidence" value="ECO:0007669"/>
    <property type="project" value="InterPro"/>
</dbReference>
<dbReference type="GO" id="GO:0003676">
    <property type="term" value="F:nucleic acid binding"/>
    <property type="evidence" value="ECO:0007669"/>
    <property type="project" value="InterPro"/>
</dbReference>
<dbReference type="AlphaFoldDB" id="A0A251PZ73"/>
<evidence type="ECO:0000313" key="3">
    <source>
        <dbReference type="Proteomes" id="UP000006882"/>
    </source>
</evidence>
<dbReference type="InterPro" id="IPR044730">
    <property type="entry name" value="RNase_H-like_dom_plant"/>
</dbReference>
<dbReference type="Gene3D" id="3.30.420.10">
    <property type="entry name" value="Ribonuclease H-like superfamily/Ribonuclease H"/>
    <property type="match status" value="1"/>
</dbReference>
<dbReference type="Pfam" id="PF13456">
    <property type="entry name" value="RVT_3"/>
    <property type="match status" value="1"/>
</dbReference>
<feature type="domain" description="RNase H type-1" evidence="1">
    <location>
        <begin position="116"/>
        <end position="237"/>
    </location>
</feature>